<evidence type="ECO:0000313" key="1">
    <source>
        <dbReference type="EMBL" id="QDT03668.1"/>
    </source>
</evidence>
<accession>A0A517N9I8</accession>
<sequence>MIQGERDGVRGRNERGKNEVGRHCGWFFCPLSPWIIEVQLR</sequence>
<organism evidence="1 2">
    <name type="scientific">Rubripirellula lacrimiformis</name>
    <dbReference type="NCBI Taxonomy" id="1930273"/>
    <lineage>
        <taxon>Bacteria</taxon>
        <taxon>Pseudomonadati</taxon>
        <taxon>Planctomycetota</taxon>
        <taxon>Planctomycetia</taxon>
        <taxon>Pirellulales</taxon>
        <taxon>Pirellulaceae</taxon>
        <taxon>Rubripirellula</taxon>
    </lineage>
</organism>
<gene>
    <name evidence="1" type="ORF">K227x_20520</name>
</gene>
<dbReference type="EMBL" id="CP036525">
    <property type="protein sequence ID" value="QDT03668.1"/>
    <property type="molecule type" value="Genomic_DNA"/>
</dbReference>
<reference evidence="1 2" key="1">
    <citation type="submission" date="2019-02" db="EMBL/GenBank/DDBJ databases">
        <title>Deep-cultivation of Planctomycetes and their phenomic and genomic characterization uncovers novel biology.</title>
        <authorList>
            <person name="Wiegand S."/>
            <person name="Jogler M."/>
            <person name="Boedeker C."/>
            <person name="Pinto D."/>
            <person name="Vollmers J."/>
            <person name="Rivas-Marin E."/>
            <person name="Kohn T."/>
            <person name="Peeters S.H."/>
            <person name="Heuer A."/>
            <person name="Rast P."/>
            <person name="Oberbeckmann S."/>
            <person name="Bunk B."/>
            <person name="Jeske O."/>
            <person name="Meyerdierks A."/>
            <person name="Storesund J.E."/>
            <person name="Kallscheuer N."/>
            <person name="Luecker S."/>
            <person name="Lage O.M."/>
            <person name="Pohl T."/>
            <person name="Merkel B.J."/>
            <person name="Hornburger P."/>
            <person name="Mueller R.-W."/>
            <person name="Bruemmer F."/>
            <person name="Labrenz M."/>
            <person name="Spormann A.M."/>
            <person name="Op den Camp H."/>
            <person name="Overmann J."/>
            <person name="Amann R."/>
            <person name="Jetten M.S.M."/>
            <person name="Mascher T."/>
            <person name="Medema M.H."/>
            <person name="Devos D.P."/>
            <person name="Kaster A.-K."/>
            <person name="Ovreas L."/>
            <person name="Rohde M."/>
            <person name="Galperin M.Y."/>
            <person name="Jogler C."/>
        </authorList>
    </citation>
    <scope>NUCLEOTIDE SEQUENCE [LARGE SCALE GENOMIC DNA]</scope>
    <source>
        <strain evidence="1 2">K22_7</strain>
    </source>
</reference>
<evidence type="ECO:0000313" key="2">
    <source>
        <dbReference type="Proteomes" id="UP000318538"/>
    </source>
</evidence>
<dbReference type="Proteomes" id="UP000318538">
    <property type="component" value="Chromosome"/>
</dbReference>
<dbReference type="AlphaFoldDB" id="A0A517N9I8"/>
<name>A0A517N9I8_9BACT</name>
<protein>
    <submittedName>
        <fullName evidence="1">Uncharacterized protein</fullName>
    </submittedName>
</protein>
<keyword evidence="2" id="KW-1185">Reference proteome</keyword>
<proteinExistence type="predicted"/>
<dbReference type="KEGG" id="rlc:K227x_20520"/>